<dbReference type="AlphaFoldDB" id="A0A426ZH12"/>
<name>A0A426ZH12_ENSVE</name>
<protein>
    <submittedName>
        <fullName evidence="1">Uncharacterized protein</fullName>
    </submittedName>
</protein>
<evidence type="ECO:0000313" key="1">
    <source>
        <dbReference type="EMBL" id="RRT63273.1"/>
    </source>
</evidence>
<evidence type="ECO:0000313" key="2">
    <source>
        <dbReference type="Proteomes" id="UP000287651"/>
    </source>
</evidence>
<gene>
    <name evidence="1" type="ORF">B296_00033464</name>
</gene>
<reference evidence="1 2" key="1">
    <citation type="journal article" date="2014" name="Agronomy (Basel)">
        <title>A Draft Genome Sequence for Ensete ventricosum, the Drought-Tolerant Tree Against Hunger.</title>
        <authorList>
            <person name="Harrison J."/>
            <person name="Moore K.A."/>
            <person name="Paszkiewicz K."/>
            <person name="Jones T."/>
            <person name="Grant M."/>
            <person name="Ambacheew D."/>
            <person name="Muzemil S."/>
            <person name="Studholme D.J."/>
        </authorList>
    </citation>
    <scope>NUCLEOTIDE SEQUENCE [LARGE SCALE GENOMIC DNA]</scope>
</reference>
<comment type="caution">
    <text evidence="1">The sequence shown here is derived from an EMBL/GenBank/DDBJ whole genome shotgun (WGS) entry which is preliminary data.</text>
</comment>
<proteinExistence type="predicted"/>
<dbReference type="EMBL" id="AMZH03006659">
    <property type="protein sequence ID" value="RRT63273.1"/>
    <property type="molecule type" value="Genomic_DNA"/>
</dbReference>
<sequence>MRPWHLTLSNILYDLCNVIGGSGRVELHGFLNAYGLGRSPLSEKFLTGSAQLRQLFGTDTDVYVSKDAFIECLQKNPLLIALFAACVNDP</sequence>
<organism evidence="1 2">
    <name type="scientific">Ensete ventricosum</name>
    <name type="common">Abyssinian banana</name>
    <name type="synonym">Musa ensete</name>
    <dbReference type="NCBI Taxonomy" id="4639"/>
    <lineage>
        <taxon>Eukaryota</taxon>
        <taxon>Viridiplantae</taxon>
        <taxon>Streptophyta</taxon>
        <taxon>Embryophyta</taxon>
        <taxon>Tracheophyta</taxon>
        <taxon>Spermatophyta</taxon>
        <taxon>Magnoliopsida</taxon>
        <taxon>Liliopsida</taxon>
        <taxon>Zingiberales</taxon>
        <taxon>Musaceae</taxon>
        <taxon>Ensete</taxon>
    </lineage>
</organism>
<dbReference type="Proteomes" id="UP000287651">
    <property type="component" value="Unassembled WGS sequence"/>
</dbReference>
<accession>A0A426ZH12</accession>